<feature type="compositionally biased region" description="Low complexity" evidence="1">
    <location>
        <begin position="169"/>
        <end position="178"/>
    </location>
</feature>
<dbReference type="AlphaFoldDB" id="A0A1X6YJW9"/>
<name>A0A1X6YJW9_9RHOB</name>
<evidence type="ECO:0000313" key="4">
    <source>
        <dbReference type="Proteomes" id="UP000193570"/>
    </source>
</evidence>
<dbReference type="OrthoDB" id="7835871at2"/>
<keyword evidence="4" id="KW-1185">Reference proteome</keyword>
<evidence type="ECO:0000259" key="2">
    <source>
        <dbReference type="SMART" id="SM00943"/>
    </source>
</evidence>
<dbReference type="SMART" id="SM00943">
    <property type="entry name" value="Prim-Pol"/>
    <property type="match status" value="1"/>
</dbReference>
<dbReference type="Pfam" id="PF09250">
    <property type="entry name" value="Prim-Pol"/>
    <property type="match status" value="1"/>
</dbReference>
<protein>
    <recommendedName>
        <fullName evidence="2">DNA primase/polymerase bifunctional N-terminal domain-containing protein</fullName>
    </recommendedName>
</protein>
<dbReference type="Proteomes" id="UP000193570">
    <property type="component" value="Unassembled WGS sequence"/>
</dbReference>
<dbReference type="SUPFAM" id="SSF56747">
    <property type="entry name" value="Prim-pol domain"/>
    <property type="match status" value="1"/>
</dbReference>
<dbReference type="InterPro" id="IPR015330">
    <property type="entry name" value="DNA_primase/pol_bifunc_N"/>
</dbReference>
<feature type="domain" description="DNA primase/polymerase bifunctional N-terminal" evidence="2">
    <location>
        <begin position="16"/>
        <end position="165"/>
    </location>
</feature>
<reference evidence="3 4" key="1">
    <citation type="submission" date="2017-03" db="EMBL/GenBank/DDBJ databases">
        <authorList>
            <person name="Afonso C.L."/>
            <person name="Miller P.J."/>
            <person name="Scott M.A."/>
            <person name="Spackman E."/>
            <person name="Goraichik I."/>
            <person name="Dimitrov K.M."/>
            <person name="Suarez D.L."/>
            <person name="Swayne D.E."/>
        </authorList>
    </citation>
    <scope>NUCLEOTIDE SEQUENCE [LARGE SCALE GENOMIC DNA]</scope>
    <source>
        <strain evidence="3 4">CECT 8625</strain>
    </source>
</reference>
<proteinExistence type="predicted"/>
<dbReference type="RefSeq" id="WP_159456721.1">
    <property type="nucleotide sequence ID" value="NZ_FWFK01000001.1"/>
</dbReference>
<evidence type="ECO:0000313" key="3">
    <source>
        <dbReference type="EMBL" id="SLN23300.1"/>
    </source>
</evidence>
<accession>A0A1X6YJW9</accession>
<gene>
    <name evidence="3" type="ORF">ROJ8625_00934</name>
</gene>
<sequence length="380" mass="40919">MEARKLHFSGPPADAMARLHSAGFSLLPLGAGDDGKSPLVKFGATDRLPLKRVLAPMHRTGSACFGIRLDGLAVIDCDTDDPGLVEAMEARFGASSVHVRTPRGRHLYYRAEGGAFPNLRKEGLPVDIKRGATSYVAGPGSVRPDGGRYEPAKGALGLDDLPALRQSTGGAASKGASSRIPSKPIGSRIETGGRNYTLTLAAIQMVESVDDTDELFGNLQFLRDDECEDPATVPDRELRKIAEWAWSKRLEGNVFMGRNSEFRINRQALDALQVLPNSVDAIALFVTLQAVHGHTPGKTFALNHAAMRAAGHIDLSRERFNAARTALARVGLLETACKHRAGHHARSYRLCRLHPAMFYASNVSRLRLASGGAGKEGEEV</sequence>
<feature type="region of interest" description="Disordered" evidence="1">
    <location>
        <begin position="167"/>
        <end position="188"/>
    </location>
</feature>
<organism evidence="3 4">
    <name type="scientific">Roseivivax jejudonensis</name>
    <dbReference type="NCBI Taxonomy" id="1529041"/>
    <lineage>
        <taxon>Bacteria</taxon>
        <taxon>Pseudomonadati</taxon>
        <taxon>Pseudomonadota</taxon>
        <taxon>Alphaproteobacteria</taxon>
        <taxon>Rhodobacterales</taxon>
        <taxon>Roseobacteraceae</taxon>
        <taxon>Roseivivax</taxon>
    </lineage>
</organism>
<dbReference type="EMBL" id="FWFK01000001">
    <property type="protein sequence ID" value="SLN23300.1"/>
    <property type="molecule type" value="Genomic_DNA"/>
</dbReference>
<evidence type="ECO:0000256" key="1">
    <source>
        <dbReference type="SAM" id="MobiDB-lite"/>
    </source>
</evidence>